<feature type="transmembrane region" description="Helical" evidence="2">
    <location>
        <begin position="408"/>
        <end position="430"/>
    </location>
</feature>
<keyword evidence="2" id="KW-0472">Membrane</keyword>
<dbReference type="EMBL" id="CAAALY010012719">
    <property type="protein sequence ID" value="VEL11747.1"/>
    <property type="molecule type" value="Genomic_DNA"/>
</dbReference>
<gene>
    <name evidence="3" type="ORF">PXEA_LOCUS5187</name>
</gene>
<evidence type="ECO:0000256" key="2">
    <source>
        <dbReference type="SAM" id="Phobius"/>
    </source>
</evidence>
<evidence type="ECO:0000313" key="4">
    <source>
        <dbReference type="Proteomes" id="UP000784294"/>
    </source>
</evidence>
<comment type="caution">
    <text evidence="3">The sequence shown here is derived from an EMBL/GenBank/DDBJ whole genome shotgun (WGS) entry which is preliminary data.</text>
</comment>
<protein>
    <submittedName>
        <fullName evidence="3">Uncharacterized protein</fullName>
    </submittedName>
</protein>
<proteinExistence type="predicted"/>
<evidence type="ECO:0000313" key="3">
    <source>
        <dbReference type="EMBL" id="VEL11747.1"/>
    </source>
</evidence>
<feature type="region of interest" description="Disordered" evidence="1">
    <location>
        <begin position="182"/>
        <end position="204"/>
    </location>
</feature>
<feature type="compositionally biased region" description="Gly residues" evidence="1">
    <location>
        <begin position="182"/>
        <end position="203"/>
    </location>
</feature>
<evidence type="ECO:0000256" key="1">
    <source>
        <dbReference type="SAM" id="MobiDB-lite"/>
    </source>
</evidence>
<organism evidence="3 4">
    <name type="scientific">Protopolystoma xenopodis</name>
    <dbReference type="NCBI Taxonomy" id="117903"/>
    <lineage>
        <taxon>Eukaryota</taxon>
        <taxon>Metazoa</taxon>
        <taxon>Spiralia</taxon>
        <taxon>Lophotrochozoa</taxon>
        <taxon>Platyhelminthes</taxon>
        <taxon>Monogenea</taxon>
        <taxon>Polyopisthocotylea</taxon>
        <taxon>Polystomatidea</taxon>
        <taxon>Polystomatidae</taxon>
        <taxon>Protopolystoma</taxon>
    </lineage>
</organism>
<sequence>MNKGTKLLHRLQQELWAHSCSVEAQSVGSGMTICKPLVGCGPATADLLFTNSSTHYQNTSAGTNSSCEPADLLSSSIRPTLDTTRIIDPVVGPVCVNISSGDGIVEQLGYPLSDSFGHTGFVESSATLPTSVVLANSSDLGGTSATLSLGAAGALAAVISTRPRVGRYSLIGGHRSLGGRGIGSGGGGDGAIGGGSGGGGSSGRLGIRFCQSKKRAGTSHLIDPTTSFVGGSQISQLLPSISNVPTFPSTSLSMAYASFSAPPLPSHQILGDIISPHSSILPLTHIPNPSITLEKSVSSSTGTSKQATFSTRKQHRQAQLLGSFEKFPGQSSSCGKAHFQSITSGDKKLITVIEKKLHSQSKLNKHSLQQQPDYDSSISAQHFLPAKMHQPVQLTDLSSTQPPFGNDIVSRFFCILVNFAFCLNFSYVAYTP</sequence>
<keyword evidence="2" id="KW-0812">Transmembrane</keyword>
<dbReference type="Proteomes" id="UP000784294">
    <property type="component" value="Unassembled WGS sequence"/>
</dbReference>
<keyword evidence="2" id="KW-1133">Transmembrane helix</keyword>
<dbReference type="AlphaFoldDB" id="A0A3S5CIT9"/>
<accession>A0A3S5CIT9</accession>
<reference evidence="3" key="1">
    <citation type="submission" date="2018-11" db="EMBL/GenBank/DDBJ databases">
        <authorList>
            <consortium name="Pathogen Informatics"/>
        </authorList>
    </citation>
    <scope>NUCLEOTIDE SEQUENCE</scope>
</reference>
<name>A0A3S5CIT9_9PLAT</name>
<keyword evidence="4" id="KW-1185">Reference proteome</keyword>